<dbReference type="PANTHER" id="PTHR11070">
    <property type="entry name" value="UVRD / RECB / PCRA DNA HELICASE FAMILY MEMBER"/>
    <property type="match status" value="1"/>
</dbReference>
<evidence type="ECO:0000256" key="4">
    <source>
        <dbReference type="ARBA" id="ARBA00022806"/>
    </source>
</evidence>
<dbReference type="PANTHER" id="PTHR11070:SF2">
    <property type="entry name" value="ATP-DEPENDENT DNA HELICASE SRS2"/>
    <property type="match status" value="1"/>
</dbReference>
<protein>
    <recommendedName>
        <fullName evidence="9">DNA 3'-5' helicase</fullName>
        <ecNumber evidence="9">5.6.2.4</ecNumber>
    </recommendedName>
</protein>
<evidence type="ECO:0000256" key="6">
    <source>
        <dbReference type="ARBA" id="ARBA00023125"/>
    </source>
</evidence>
<dbReference type="Gene3D" id="1.10.486.10">
    <property type="entry name" value="PCRA, domain 4"/>
    <property type="match status" value="1"/>
</dbReference>
<evidence type="ECO:0000313" key="15">
    <source>
        <dbReference type="Proteomes" id="UP000189933"/>
    </source>
</evidence>
<dbReference type="GO" id="GO:0003677">
    <property type="term" value="F:DNA binding"/>
    <property type="evidence" value="ECO:0007669"/>
    <property type="project" value="UniProtKB-KW"/>
</dbReference>
<dbReference type="RefSeq" id="WP_242952075.1">
    <property type="nucleotide sequence ID" value="NZ_FUXM01000046.1"/>
</dbReference>
<evidence type="ECO:0000256" key="10">
    <source>
        <dbReference type="ARBA" id="ARBA00048988"/>
    </source>
</evidence>
<dbReference type="AlphaFoldDB" id="A0A1T4S840"/>
<dbReference type="InterPro" id="IPR013986">
    <property type="entry name" value="DExx_box_DNA_helicase_dom_sf"/>
</dbReference>
<dbReference type="PROSITE" id="PS51217">
    <property type="entry name" value="UVRD_HELICASE_CTER"/>
    <property type="match status" value="1"/>
</dbReference>
<dbReference type="InterPro" id="IPR014016">
    <property type="entry name" value="UvrD-like_ATP-bd"/>
</dbReference>
<comment type="catalytic activity">
    <reaction evidence="8">
        <text>Couples ATP hydrolysis with the unwinding of duplex DNA by translocating in the 3'-5' direction.</text>
        <dbReference type="EC" id="5.6.2.4"/>
    </reaction>
</comment>
<evidence type="ECO:0000259" key="12">
    <source>
        <dbReference type="PROSITE" id="PS51198"/>
    </source>
</evidence>
<evidence type="ECO:0000313" key="14">
    <source>
        <dbReference type="EMBL" id="SKA24405.1"/>
    </source>
</evidence>
<dbReference type="Proteomes" id="UP000189933">
    <property type="component" value="Unassembled WGS sequence"/>
</dbReference>
<keyword evidence="7" id="KW-0413">Isomerase</keyword>
<dbReference type="GO" id="GO:0016887">
    <property type="term" value="F:ATP hydrolysis activity"/>
    <property type="evidence" value="ECO:0007669"/>
    <property type="project" value="RHEA"/>
</dbReference>
<sequence>MHFFEVNLNPQQEKAATHGRGPALVLAGPGSGKTTVITVRTAFLIRELGVSPANILTLTFNRAAKLEMEQRFRRFSGSEIGYQVQFSTLHSFGNQVVRDYENLKGKRLKRIEGDEQAVENKRNILRKLYRELNGTNPGDEELENLSNEIGLVKNKMLTSLSGINFSTPNFEGLYRAYEEYKKSNFYMDFDDMLTYAYAILKRYPDILNFYRNQYPYIQVDEGQDLSKIQFEILKLLIQILKLLIQPGNNLFIVADDDQSIYGFRGAEPGYILEMERQLPGCRIYKLEQNYRSSRNIVEISSQFIKANQNRYDKQHRTDNASKADPFIIKVKDELEQLRLIIKTVKEKWQQYPDSSIAILYRNNLSSLLLVDGLEREGIGFKLKQNKLFFFKHWVIQDLLAFMRFALDQTDGDAFRRIGHKMKRYLSRDLIELALTAKTGKNVLEILLTSERLAAYQRKVIADLKGEFQRLARSRPVAALEYIEKSFKYFELLKNYCQSQNLNYDYYYSLYGELKNLAGNYPSLAAFLERMTRLEQIFEQGQVRMGAQQQLTLSTIHSAKGLEYDCVLMVDLCNPEIPGQRAMDLAIKNGDNFLLEEERRLFYVGMTRAREYLYLITPLRKNGAVVPPSLFVEEVLTCIDREFASHNMHGAVVYHNKFGKGIVVEVKENDNGRTVIIVEFSGVRRKLDLGICLENGVLHFGEVSSSFRKLYYN</sequence>
<evidence type="ECO:0000256" key="8">
    <source>
        <dbReference type="ARBA" id="ARBA00034617"/>
    </source>
</evidence>
<dbReference type="PROSITE" id="PS51198">
    <property type="entry name" value="UVRD_HELICASE_ATP_BIND"/>
    <property type="match status" value="1"/>
</dbReference>
<accession>A0A1T4S840</accession>
<evidence type="ECO:0000256" key="5">
    <source>
        <dbReference type="ARBA" id="ARBA00022840"/>
    </source>
</evidence>
<name>A0A1T4S840_9FIRM</name>
<comment type="catalytic activity">
    <reaction evidence="10">
        <text>ATP + H2O = ADP + phosphate + H(+)</text>
        <dbReference type="Rhea" id="RHEA:13065"/>
        <dbReference type="ChEBI" id="CHEBI:15377"/>
        <dbReference type="ChEBI" id="CHEBI:15378"/>
        <dbReference type="ChEBI" id="CHEBI:30616"/>
        <dbReference type="ChEBI" id="CHEBI:43474"/>
        <dbReference type="ChEBI" id="CHEBI:456216"/>
        <dbReference type="EC" id="5.6.2.4"/>
    </reaction>
</comment>
<dbReference type="InterPro" id="IPR000212">
    <property type="entry name" value="DNA_helicase_UvrD/REP"/>
</dbReference>
<comment type="similarity">
    <text evidence="1">Belongs to the helicase family. UvrD subfamily.</text>
</comment>
<evidence type="ECO:0000256" key="7">
    <source>
        <dbReference type="ARBA" id="ARBA00023235"/>
    </source>
</evidence>
<dbReference type="GO" id="GO:0005829">
    <property type="term" value="C:cytosol"/>
    <property type="evidence" value="ECO:0007669"/>
    <property type="project" value="TreeGrafter"/>
</dbReference>
<keyword evidence="15" id="KW-1185">Reference proteome</keyword>
<keyword evidence="2 11" id="KW-0547">Nucleotide-binding</keyword>
<dbReference type="Pfam" id="PF13361">
    <property type="entry name" value="UvrD_C"/>
    <property type="match status" value="1"/>
</dbReference>
<evidence type="ECO:0000256" key="3">
    <source>
        <dbReference type="ARBA" id="ARBA00022801"/>
    </source>
</evidence>
<evidence type="ECO:0000256" key="1">
    <source>
        <dbReference type="ARBA" id="ARBA00009922"/>
    </source>
</evidence>
<dbReference type="Gene3D" id="3.40.50.300">
    <property type="entry name" value="P-loop containing nucleotide triphosphate hydrolases"/>
    <property type="match status" value="2"/>
</dbReference>
<gene>
    <name evidence="14" type="ORF">SAMN02745885_02501</name>
</gene>
<evidence type="ECO:0000256" key="11">
    <source>
        <dbReference type="PROSITE-ProRule" id="PRU00560"/>
    </source>
</evidence>
<organism evidence="14 15">
    <name type="scientific">Carboxydocella sporoproducens DSM 16521</name>
    <dbReference type="NCBI Taxonomy" id="1121270"/>
    <lineage>
        <taxon>Bacteria</taxon>
        <taxon>Bacillati</taxon>
        <taxon>Bacillota</taxon>
        <taxon>Clostridia</taxon>
        <taxon>Eubacteriales</taxon>
        <taxon>Clostridiales Family XVI. Incertae Sedis</taxon>
        <taxon>Carboxydocella</taxon>
    </lineage>
</organism>
<dbReference type="CDD" id="cd18807">
    <property type="entry name" value="SF1_C_UvrD"/>
    <property type="match status" value="1"/>
</dbReference>
<evidence type="ECO:0000259" key="13">
    <source>
        <dbReference type="PROSITE" id="PS51217"/>
    </source>
</evidence>
<feature type="binding site" evidence="11">
    <location>
        <begin position="27"/>
        <end position="34"/>
    </location>
    <ligand>
        <name>ATP</name>
        <dbReference type="ChEBI" id="CHEBI:30616"/>
    </ligand>
</feature>
<evidence type="ECO:0000256" key="9">
    <source>
        <dbReference type="ARBA" id="ARBA00034808"/>
    </source>
</evidence>
<feature type="domain" description="UvrD-like helicase ATP-binding" evidence="12">
    <location>
        <begin position="6"/>
        <end position="293"/>
    </location>
</feature>
<keyword evidence="6" id="KW-0238">DNA-binding</keyword>
<dbReference type="CDD" id="cd17932">
    <property type="entry name" value="DEXQc_UvrD"/>
    <property type="match status" value="1"/>
</dbReference>
<reference evidence="15" key="1">
    <citation type="submission" date="2017-02" db="EMBL/GenBank/DDBJ databases">
        <authorList>
            <person name="Varghese N."/>
            <person name="Submissions S."/>
        </authorList>
    </citation>
    <scope>NUCLEOTIDE SEQUENCE [LARGE SCALE GENOMIC DNA]</scope>
    <source>
        <strain evidence="15">DSM 16521</strain>
    </source>
</reference>
<dbReference type="InterPro" id="IPR027417">
    <property type="entry name" value="P-loop_NTPase"/>
</dbReference>
<feature type="domain" description="UvrD-like helicase C-terminal" evidence="13">
    <location>
        <begin position="294"/>
        <end position="560"/>
    </location>
</feature>
<keyword evidence="4 11" id="KW-0347">Helicase</keyword>
<dbReference type="GO" id="GO:0043138">
    <property type="term" value="F:3'-5' DNA helicase activity"/>
    <property type="evidence" value="ECO:0007669"/>
    <property type="project" value="UniProtKB-EC"/>
</dbReference>
<keyword evidence="3 11" id="KW-0378">Hydrolase</keyword>
<dbReference type="GO" id="GO:0033202">
    <property type="term" value="C:DNA helicase complex"/>
    <property type="evidence" value="ECO:0007669"/>
    <property type="project" value="TreeGrafter"/>
</dbReference>
<evidence type="ECO:0000256" key="2">
    <source>
        <dbReference type="ARBA" id="ARBA00022741"/>
    </source>
</evidence>
<dbReference type="EC" id="5.6.2.4" evidence="9"/>
<dbReference type="Pfam" id="PF00580">
    <property type="entry name" value="UvrD-helicase"/>
    <property type="match status" value="1"/>
</dbReference>
<keyword evidence="5 11" id="KW-0067">ATP-binding</keyword>
<dbReference type="GO" id="GO:0005524">
    <property type="term" value="F:ATP binding"/>
    <property type="evidence" value="ECO:0007669"/>
    <property type="project" value="UniProtKB-UniRule"/>
</dbReference>
<dbReference type="EMBL" id="FUXM01000046">
    <property type="protein sequence ID" value="SKA24405.1"/>
    <property type="molecule type" value="Genomic_DNA"/>
</dbReference>
<dbReference type="Gene3D" id="1.10.10.160">
    <property type="match status" value="1"/>
</dbReference>
<proteinExistence type="inferred from homology"/>
<dbReference type="InterPro" id="IPR014017">
    <property type="entry name" value="DNA_helicase_UvrD-like_C"/>
</dbReference>
<dbReference type="GO" id="GO:0000725">
    <property type="term" value="P:recombinational repair"/>
    <property type="evidence" value="ECO:0007669"/>
    <property type="project" value="TreeGrafter"/>
</dbReference>
<dbReference type="SUPFAM" id="SSF52540">
    <property type="entry name" value="P-loop containing nucleoside triphosphate hydrolases"/>
    <property type="match status" value="1"/>
</dbReference>